<dbReference type="PANTHER" id="PTHR28040">
    <property type="entry name" value="PYRIDOXAMINE 5'-PHOSPHATE OXIDASE YLR456W HOMOLOG-RELATED"/>
    <property type="match status" value="1"/>
</dbReference>
<dbReference type="GeneID" id="54634357"/>
<dbReference type="Pfam" id="PF01243">
    <property type="entry name" value="PNPOx_N"/>
    <property type="match status" value="1"/>
</dbReference>
<dbReference type="InterPro" id="IPR012349">
    <property type="entry name" value="Split_barrel_FMN-bd"/>
</dbReference>
<dbReference type="GO" id="GO:0005634">
    <property type="term" value="C:nucleus"/>
    <property type="evidence" value="ECO:0007669"/>
    <property type="project" value="TreeGrafter"/>
</dbReference>
<evidence type="ECO:0000313" key="2">
    <source>
        <dbReference type="RefSeq" id="XP_033769912.1"/>
    </source>
</evidence>
<dbReference type="SUPFAM" id="SSF50475">
    <property type="entry name" value="FMN-binding split barrel"/>
    <property type="match status" value="1"/>
</dbReference>
<dbReference type="InterPro" id="IPR011576">
    <property type="entry name" value="Pyridox_Oxase_N"/>
</dbReference>
<reference evidence="2" key="1">
    <citation type="journal article" date="2017" name="Nat. Genet.">
        <title>Contrasting evolutionary genome dynamics between domesticated and wild yeasts.</title>
        <authorList>
            <person name="Yue J.X."/>
            <person name="Li J."/>
            <person name="Aigrain L."/>
            <person name="Hallin J."/>
            <person name="Persson K."/>
            <person name="Oliver K."/>
            <person name="Bergstrom A."/>
            <person name="Coupland P."/>
            <person name="Warringer J."/>
            <person name="Lagomarsino M.C."/>
            <person name="Fischer G."/>
            <person name="Durbin R."/>
            <person name="Liti G."/>
        </authorList>
    </citation>
    <scope>NUCLEOTIDE SEQUENCE</scope>
    <source>
        <strain evidence="2">CBS432</strain>
    </source>
</reference>
<name>A0A8B8V1M8_SACPA</name>
<dbReference type="GO" id="GO:0005737">
    <property type="term" value="C:cytoplasm"/>
    <property type="evidence" value="ECO:0007669"/>
    <property type="project" value="TreeGrafter"/>
</dbReference>
<protein>
    <submittedName>
        <fullName evidence="2">Pyridoxal 5'-phosphate synthase</fullName>
    </submittedName>
</protein>
<organism evidence="2">
    <name type="scientific">Saccharomyces paradoxus</name>
    <name type="common">Yeast</name>
    <name type="synonym">Saccharomyces douglasii</name>
    <dbReference type="NCBI Taxonomy" id="27291"/>
    <lineage>
        <taxon>Eukaryota</taxon>
        <taxon>Fungi</taxon>
        <taxon>Dikarya</taxon>
        <taxon>Ascomycota</taxon>
        <taxon>Saccharomycotina</taxon>
        <taxon>Saccharomycetes</taxon>
        <taxon>Saccharomycetales</taxon>
        <taxon>Saccharomycetaceae</taxon>
        <taxon>Saccharomyces</taxon>
    </lineage>
</organism>
<dbReference type="PANTHER" id="PTHR28040:SF1">
    <property type="entry name" value="PYRIDOXAMINE 5'-PHOSPHATE OXIDASE YLR456W HOMOLOG-RELATED"/>
    <property type="match status" value="1"/>
</dbReference>
<gene>
    <name evidence="2" type="ORF">SPAR_P04150</name>
</gene>
<dbReference type="VEuPathDB" id="FungiDB:SPAR_P04150"/>
<evidence type="ECO:0000259" key="1">
    <source>
        <dbReference type="Pfam" id="PF01243"/>
    </source>
</evidence>
<reference evidence="2" key="3">
    <citation type="submission" date="2025-07" db="EMBL/GenBank/DDBJ databases">
        <authorList>
            <consortium name="NCBI Genome Project"/>
        </authorList>
    </citation>
    <scope>NUCLEOTIDE SEQUENCE</scope>
    <source>
        <strain evidence="2">CBS432</strain>
    </source>
</reference>
<dbReference type="AlphaFoldDB" id="A0A8B8V1M8"/>
<feature type="domain" description="Pyridoxamine 5'-phosphate oxidase N-terminal" evidence="1">
    <location>
        <begin position="9"/>
        <end position="95"/>
    </location>
</feature>
<dbReference type="OrthoDB" id="5300823at2759"/>
<sequence>MAWTSTLPAHLLNLIKNSKYVHVATCSKDCIPSVALMNYIYVPGEKLFGQTDNKNDYIIFVTPQDTQKFYNIKENPKVALLFHDWIIANNLSVGKESISGTPTPTPASHDEQRQSKLLNLLQELNQAELNQMSASIGGETETVNPESEESNYYKDLILKANPDAKAFIFEENTAVVKVRIDNARVSNNENRTMFLSKGKS</sequence>
<dbReference type="KEGG" id="spao:SPAR_P04150"/>
<dbReference type="RefSeq" id="XP_033769912.1">
    <property type="nucleotide sequence ID" value="XM_033914021.1"/>
</dbReference>
<dbReference type="Gene3D" id="2.30.110.10">
    <property type="entry name" value="Electron Transport, Fmn-binding Protein, Chain A"/>
    <property type="match status" value="1"/>
</dbReference>
<reference evidence="2" key="4">
    <citation type="submission" date="2025-08" db="UniProtKB">
        <authorList>
            <consortium name="RefSeq"/>
        </authorList>
    </citation>
    <scope>IDENTIFICATION</scope>
    <source>
        <strain evidence="2">CBS432</strain>
    </source>
</reference>
<accession>A0A8B8V1M8</accession>
<proteinExistence type="predicted"/>
<reference evidence="2" key="2">
    <citation type="submission" date="2020-01" db="EMBL/GenBank/DDBJ databases">
        <title>Population-level Yeast Reference Genomes.</title>
        <authorList>
            <person name="Yue J.-X."/>
        </authorList>
    </citation>
    <scope>NUCLEOTIDE SEQUENCE</scope>
    <source>
        <strain evidence="2">CBS432</strain>
    </source>
</reference>
<dbReference type="InterPro" id="IPR052841">
    <property type="entry name" value="PMP_oxidase-like"/>
</dbReference>